<gene>
    <name evidence="1" type="ORF">RclHR1_23360001</name>
</gene>
<comment type="caution">
    <text evidence="1">The sequence shown here is derived from an EMBL/GenBank/DDBJ whole genome shotgun (WGS) entry which is preliminary data.</text>
</comment>
<name>A0A2Z6R979_9GLOM</name>
<dbReference type="STRING" id="94130.A0A2Z6R979"/>
<protein>
    <submittedName>
        <fullName evidence="1">Uncharacterized protein</fullName>
    </submittedName>
</protein>
<keyword evidence="2" id="KW-1185">Reference proteome</keyword>
<sequence>MANNQVIQVLNLHEPIAEWSDDIALILIEQRYVYRRYRRYRKNRHNRQIKNMEYGINFNDDDTIITALENLDNTFFIKYSNSDDSEDKKESNIIPNNVDDEITLDFDNNSNLNDFEFEEVPDNYIEDKIYDNLKLKVKEFFKKGKCSCCSSNQPCFMKIGHERFLKCQTEFESLDKNMQDMVVKGQLMAFQKDKNTRKVSESNRKVVRFNYYYNNDLPICHATYKNLIGASHKYLDTIIQHLREYGIEECIYGNTGRAPKNMNRIKVNYDIACDVFSFLKNYSNVYGMPSPRRYCNEISMPVVFLPTSFSYSSVYRDYVQAYKKKHEPGIHVMSESTFVKIWKSLMPSLQFMSPKSDLCENWETIKMEIQYIIQHEKNWILQKIT</sequence>
<organism evidence="1 2">
    <name type="scientific">Rhizophagus clarus</name>
    <dbReference type="NCBI Taxonomy" id="94130"/>
    <lineage>
        <taxon>Eukaryota</taxon>
        <taxon>Fungi</taxon>
        <taxon>Fungi incertae sedis</taxon>
        <taxon>Mucoromycota</taxon>
        <taxon>Glomeromycotina</taxon>
        <taxon>Glomeromycetes</taxon>
        <taxon>Glomerales</taxon>
        <taxon>Glomeraceae</taxon>
        <taxon>Rhizophagus</taxon>
    </lineage>
</organism>
<proteinExistence type="predicted"/>
<dbReference type="Proteomes" id="UP000247702">
    <property type="component" value="Unassembled WGS sequence"/>
</dbReference>
<accession>A0A2Z6R979</accession>
<evidence type="ECO:0000313" key="1">
    <source>
        <dbReference type="EMBL" id="GBB94334.1"/>
    </source>
</evidence>
<dbReference type="PANTHER" id="PTHR34415:SF1">
    <property type="entry name" value="INTEGRASE CATALYTIC DOMAIN-CONTAINING PROTEIN"/>
    <property type="match status" value="1"/>
</dbReference>
<reference evidence="1 2" key="1">
    <citation type="submission" date="2017-11" db="EMBL/GenBank/DDBJ databases">
        <title>The genome of Rhizophagus clarus HR1 reveals common genetic basis of auxotrophy among arbuscular mycorrhizal fungi.</title>
        <authorList>
            <person name="Kobayashi Y."/>
        </authorList>
    </citation>
    <scope>NUCLEOTIDE SEQUENCE [LARGE SCALE GENOMIC DNA]</scope>
    <source>
        <strain evidence="1 2">HR1</strain>
    </source>
</reference>
<dbReference type="AlphaFoldDB" id="A0A2Z6R979"/>
<dbReference type="PANTHER" id="PTHR34415">
    <property type="entry name" value="INTEGRASE CATALYTIC DOMAIN-CONTAINING PROTEIN"/>
    <property type="match status" value="1"/>
</dbReference>
<evidence type="ECO:0000313" key="2">
    <source>
        <dbReference type="Proteomes" id="UP000247702"/>
    </source>
</evidence>
<dbReference type="EMBL" id="BEXD01001487">
    <property type="protein sequence ID" value="GBB94334.1"/>
    <property type="molecule type" value="Genomic_DNA"/>
</dbReference>